<evidence type="ECO:0000256" key="3">
    <source>
        <dbReference type="SAM" id="SignalP"/>
    </source>
</evidence>
<name>A0A7I8VV46_9ANNE</name>
<keyword evidence="2" id="KW-1133">Transmembrane helix</keyword>
<feature type="compositionally biased region" description="Basic and acidic residues" evidence="1">
    <location>
        <begin position="188"/>
        <end position="199"/>
    </location>
</feature>
<dbReference type="AlphaFoldDB" id="A0A7I8VV46"/>
<feature type="region of interest" description="Disordered" evidence="1">
    <location>
        <begin position="187"/>
        <end position="213"/>
    </location>
</feature>
<evidence type="ECO:0000256" key="2">
    <source>
        <dbReference type="SAM" id="Phobius"/>
    </source>
</evidence>
<evidence type="ECO:0000313" key="5">
    <source>
        <dbReference type="Proteomes" id="UP000549394"/>
    </source>
</evidence>
<dbReference type="EMBL" id="CAJFCJ010000012">
    <property type="protein sequence ID" value="CAD5120200.1"/>
    <property type="molecule type" value="Genomic_DNA"/>
</dbReference>
<feature type="chain" id="PRO_5029893204" evidence="3">
    <location>
        <begin position="21"/>
        <end position="213"/>
    </location>
</feature>
<keyword evidence="2" id="KW-0812">Transmembrane</keyword>
<accession>A0A7I8VV46</accession>
<reference evidence="4 5" key="1">
    <citation type="submission" date="2020-08" db="EMBL/GenBank/DDBJ databases">
        <authorList>
            <person name="Hejnol A."/>
        </authorList>
    </citation>
    <scope>NUCLEOTIDE SEQUENCE [LARGE SCALE GENOMIC DNA]</scope>
</reference>
<gene>
    <name evidence="4" type="ORF">DGYR_LOCUS8325</name>
</gene>
<comment type="caution">
    <text evidence="4">The sequence shown here is derived from an EMBL/GenBank/DDBJ whole genome shotgun (WGS) entry which is preliminary data.</text>
</comment>
<sequence>MITNVMEVLVLVVFVQITWCLSAENSPKQIPKQDTFCGENTSCLITEYCDEAGSPICLGCSELCLTNSDECKRSCPYVFLFAVGLLQDELTKKIQDFINKNDTCVNTCKTEKDPPYMIIILIILTICLVPSILINIWTSKEKCYAVKRKLCNSENKQLITEEGSNNEVVALGEQRIPAEDIFTENVEEDVKAPAEDSKESGFSSSLQERQSVI</sequence>
<keyword evidence="5" id="KW-1185">Reference proteome</keyword>
<keyword evidence="2" id="KW-0472">Membrane</keyword>
<keyword evidence="3" id="KW-0732">Signal</keyword>
<feature type="compositionally biased region" description="Polar residues" evidence="1">
    <location>
        <begin position="200"/>
        <end position="213"/>
    </location>
</feature>
<proteinExistence type="predicted"/>
<organism evidence="4 5">
    <name type="scientific">Dimorphilus gyrociliatus</name>
    <dbReference type="NCBI Taxonomy" id="2664684"/>
    <lineage>
        <taxon>Eukaryota</taxon>
        <taxon>Metazoa</taxon>
        <taxon>Spiralia</taxon>
        <taxon>Lophotrochozoa</taxon>
        <taxon>Annelida</taxon>
        <taxon>Polychaeta</taxon>
        <taxon>Polychaeta incertae sedis</taxon>
        <taxon>Dinophilidae</taxon>
        <taxon>Dimorphilus</taxon>
    </lineage>
</organism>
<feature type="signal peptide" evidence="3">
    <location>
        <begin position="1"/>
        <end position="20"/>
    </location>
</feature>
<feature type="transmembrane region" description="Helical" evidence="2">
    <location>
        <begin position="116"/>
        <end position="138"/>
    </location>
</feature>
<evidence type="ECO:0000256" key="1">
    <source>
        <dbReference type="SAM" id="MobiDB-lite"/>
    </source>
</evidence>
<dbReference type="Proteomes" id="UP000549394">
    <property type="component" value="Unassembled WGS sequence"/>
</dbReference>
<protein>
    <submittedName>
        <fullName evidence="4">DgyrCDS8773</fullName>
    </submittedName>
</protein>
<evidence type="ECO:0000313" key="4">
    <source>
        <dbReference type="EMBL" id="CAD5120200.1"/>
    </source>
</evidence>